<dbReference type="InterPro" id="IPR008928">
    <property type="entry name" value="6-hairpin_glycosidase_sf"/>
</dbReference>
<evidence type="ECO:0000256" key="5">
    <source>
        <dbReference type="ARBA" id="ARBA00022801"/>
    </source>
</evidence>
<dbReference type="PANTHER" id="PTHR23403:SF1">
    <property type="entry name" value="TREHALASE"/>
    <property type="match status" value="1"/>
</dbReference>
<reference evidence="10" key="1">
    <citation type="submission" date="2017-02" db="UniProtKB">
        <authorList>
            <consortium name="WormBaseParasite"/>
        </authorList>
    </citation>
    <scope>IDENTIFICATION</scope>
</reference>
<keyword evidence="5 7" id="KW-0378">Hydrolase</keyword>
<dbReference type="EC" id="3.2.1.28" evidence="3 7"/>
<dbReference type="PANTHER" id="PTHR23403">
    <property type="entry name" value="TREHALASE"/>
    <property type="match status" value="1"/>
</dbReference>
<dbReference type="PRINTS" id="PR00744">
    <property type="entry name" value="GLHYDRLASE37"/>
</dbReference>
<dbReference type="SUPFAM" id="SSF48208">
    <property type="entry name" value="Six-hairpin glycosidases"/>
    <property type="match status" value="1"/>
</dbReference>
<dbReference type="InterPro" id="IPR012341">
    <property type="entry name" value="6hp_glycosidase-like_sf"/>
</dbReference>
<name>A0A0N4TE33_BRUPA</name>
<proteinExistence type="inferred from homology"/>
<keyword evidence="9" id="KW-1185">Reference proteome</keyword>
<accession>A0A0N4TE33</accession>
<dbReference type="PROSITE" id="PS00928">
    <property type="entry name" value="TREHALASE_2"/>
    <property type="match status" value="1"/>
</dbReference>
<gene>
    <name evidence="8" type="ORF">BPAG_LOCUS6433</name>
</gene>
<dbReference type="InterPro" id="IPR001661">
    <property type="entry name" value="Glyco_hydro_37"/>
</dbReference>
<evidence type="ECO:0000256" key="7">
    <source>
        <dbReference type="RuleBase" id="RU361180"/>
    </source>
</evidence>
<evidence type="ECO:0000256" key="3">
    <source>
        <dbReference type="ARBA" id="ARBA00012757"/>
    </source>
</evidence>
<evidence type="ECO:0000256" key="6">
    <source>
        <dbReference type="ARBA" id="ARBA00023295"/>
    </source>
</evidence>
<dbReference type="GO" id="GO:0005993">
    <property type="term" value="P:trehalose catabolic process"/>
    <property type="evidence" value="ECO:0007669"/>
    <property type="project" value="TreeGrafter"/>
</dbReference>
<dbReference type="AlphaFoldDB" id="A0A0N4TE33"/>
<keyword evidence="6 7" id="KW-0326">Glycosidase</keyword>
<evidence type="ECO:0000313" key="8">
    <source>
        <dbReference type="EMBL" id="VDN87619.1"/>
    </source>
</evidence>
<dbReference type="EMBL" id="UZAD01005902">
    <property type="protein sequence ID" value="VDN87619.1"/>
    <property type="molecule type" value="Genomic_DNA"/>
</dbReference>
<evidence type="ECO:0000256" key="2">
    <source>
        <dbReference type="ARBA" id="ARBA00005615"/>
    </source>
</evidence>
<evidence type="ECO:0000256" key="1">
    <source>
        <dbReference type="ARBA" id="ARBA00001576"/>
    </source>
</evidence>
<dbReference type="InterPro" id="IPR018232">
    <property type="entry name" value="Glyco_hydro_37_CS"/>
</dbReference>
<comment type="catalytic activity">
    <reaction evidence="1 7">
        <text>alpha,alpha-trehalose + H2O = alpha-D-glucose + beta-D-glucose</text>
        <dbReference type="Rhea" id="RHEA:32675"/>
        <dbReference type="ChEBI" id="CHEBI:15377"/>
        <dbReference type="ChEBI" id="CHEBI:15903"/>
        <dbReference type="ChEBI" id="CHEBI:16551"/>
        <dbReference type="ChEBI" id="CHEBI:17925"/>
        <dbReference type="EC" id="3.2.1.28"/>
    </reaction>
</comment>
<organism evidence="10">
    <name type="scientific">Brugia pahangi</name>
    <name type="common">Filarial nematode worm</name>
    <dbReference type="NCBI Taxonomy" id="6280"/>
    <lineage>
        <taxon>Eukaryota</taxon>
        <taxon>Metazoa</taxon>
        <taxon>Ecdysozoa</taxon>
        <taxon>Nematoda</taxon>
        <taxon>Chromadorea</taxon>
        <taxon>Rhabditida</taxon>
        <taxon>Spirurina</taxon>
        <taxon>Spiruromorpha</taxon>
        <taxon>Filarioidea</taxon>
        <taxon>Onchocercidae</taxon>
        <taxon>Brugia</taxon>
    </lineage>
</organism>
<comment type="similarity">
    <text evidence="2 7">Belongs to the glycosyl hydrolase 37 family.</text>
</comment>
<reference evidence="8 9" key="2">
    <citation type="submission" date="2018-11" db="EMBL/GenBank/DDBJ databases">
        <authorList>
            <consortium name="Pathogen Informatics"/>
        </authorList>
    </citation>
    <scope>NUCLEOTIDE SEQUENCE [LARGE SCALE GENOMIC DNA]</scope>
</reference>
<evidence type="ECO:0000313" key="10">
    <source>
        <dbReference type="WBParaSite" id="BPAG_0000647101-mRNA-1"/>
    </source>
</evidence>
<dbReference type="Proteomes" id="UP000278627">
    <property type="component" value="Unassembled WGS sequence"/>
</dbReference>
<dbReference type="Gene3D" id="1.50.10.10">
    <property type="match status" value="1"/>
</dbReference>
<dbReference type="GO" id="GO:0004555">
    <property type="term" value="F:alpha,alpha-trehalase activity"/>
    <property type="evidence" value="ECO:0007669"/>
    <property type="project" value="UniProtKB-EC"/>
</dbReference>
<evidence type="ECO:0000256" key="4">
    <source>
        <dbReference type="ARBA" id="ARBA00019905"/>
    </source>
</evidence>
<protein>
    <recommendedName>
        <fullName evidence="4 7">Trehalase</fullName>
        <ecNumber evidence="3 7">3.2.1.28</ecNumber>
    </recommendedName>
    <alternativeName>
        <fullName evidence="7">Alpha-trehalose glucohydrolase</fullName>
    </alternativeName>
</protein>
<dbReference type="STRING" id="6280.A0A0N4TE33"/>
<dbReference type="WBParaSite" id="BPAG_0000647101-mRNA-1">
    <property type="protein sequence ID" value="BPAG_0000647101-mRNA-1"/>
    <property type="gene ID" value="BPAG_0000647101"/>
</dbReference>
<evidence type="ECO:0000313" key="9">
    <source>
        <dbReference type="Proteomes" id="UP000278627"/>
    </source>
</evidence>
<dbReference type="Pfam" id="PF01204">
    <property type="entry name" value="Trehalase"/>
    <property type="match status" value="1"/>
</dbReference>
<sequence length="182" mass="21283">NLTRRDELNRERSNFVDTFEAVFFDTREGAWFDLNLKTGEHYDDAYPSLAVPLFTECYHMLNSAMVADVLETLQRKGLLQFPGGIPASLMKGTNQQWDYPNGWAPINHMIIEGLRKLNNPTMQQRAFEIANKWINRNYALYQKDHKMWEKYDVAKEYVRAAKDGEYENKYGFGWTNGVVLDL</sequence>